<feature type="transmembrane region" description="Helical" evidence="7">
    <location>
        <begin position="177"/>
        <end position="196"/>
    </location>
</feature>
<evidence type="ECO:0000256" key="1">
    <source>
        <dbReference type="ARBA" id="ARBA00022448"/>
    </source>
</evidence>
<keyword evidence="1" id="KW-0813">Transport</keyword>
<dbReference type="InterPro" id="IPR013783">
    <property type="entry name" value="Ig-like_fold"/>
</dbReference>
<evidence type="ECO:0000313" key="9">
    <source>
        <dbReference type="EMBL" id="MCP3428249.1"/>
    </source>
</evidence>
<proteinExistence type="predicted"/>
<organism evidence="9 10">
    <name type="scientific">Opacimonas viscosa</name>
    <dbReference type="NCBI Taxonomy" id="2961944"/>
    <lineage>
        <taxon>Bacteria</taxon>
        <taxon>Pseudomonadati</taxon>
        <taxon>Pseudomonadota</taxon>
        <taxon>Gammaproteobacteria</taxon>
        <taxon>Alteromonadales</taxon>
        <taxon>Alteromonadaceae</taxon>
        <taxon>Opacimonas</taxon>
    </lineage>
</organism>
<keyword evidence="3" id="KW-0479">Metal-binding</keyword>
<dbReference type="InterPro" id="IPR032879">
    <property type="entry name" value="FixG_C"/>
</dbReference>
<evidence type="ECO:0000313" key="10">
    <source>
        <dbReference type="Proteomes" id="UP001165413"/>
    </source>
</evidence>
<dbReference type="PANTHER" id="PTHR30176:SF3">
    <property type="entry name" value="FERREDOXIN-TYPE PROTEIN NAPH"/>
    <property type="match status" value="1"/>
</dbReference>
<feature type="domain" description="4Fe-4S ferredoxin-type" evidence="8">
    <location>
        <begin position="276"/>
        <end position="305"/>
    </location>
</feature>
<keyword evidence="5" id="KW-0408">Iron</keyword>
<comment type="caution">
    <text evidence="9">The sequence shown here is derived from an EMBL/GenBank/DDBJ whole genome shotgun (WGS) entry which is preliminary data.</text>
</comment>
<dbReference type="Proteomes" id="UP001165413">
    <property type="component" value="Unassembled WGS sequence"/>
</dbReference>
<evidence type="ECO:0000256" key="6">
    <source>
        <dbReference type="ARBA" id="ARBA00023014"/>
    </source>
</evidence>
<dbReference type="GO" id="GO:0005886">
    <property type="term" value="C:plasma membrane"/>
    <property type="evidence" value="ECO:0007669"/>
    <property type="project" value="TreeGrafter"/>
</dbReference>
<keyword evidence="6" id="KW-0411">Iron-sulfur</keyword>
<dbReference type="AlphaFoldDB" id="A0AA41X439"/>
<dbReference type="InterPro" id="IPR017900">
    <property type="entry name" value="4Fe4S_Fe_S_CS"/>
</dbReference>
<dbReference type="SUPFAM" id="SSF54862">
    <property type="entry name" value="4Fe-4S ferredoxins"/>
    <property type="match status" value="1"/>
</dbReference>
<keyword evidence="7" id="KW-0812">Transmembrane</keyword>
<evidence type="ECO:0000256" key="5">
    <source>
        <dbReference type="ARBA" id="ARBA00023004"/>
    </source>
</evidence>
<evidence type="ECO:0000256" key="3">
    <source>
        <dbReference type="ARBA" id="ARBA00022723"/>
    </source>
</evidence>
<keyword evidence="2" id="KW-0004">4Fe-4S</keyword>
<dbReference type="Pfam" id="PF11614">
    <property type="entry name" value="FixG_C"/>
    <property type="match status" value="1"/>
</dbReference>
<feature type="transmembrane region" description="Helical" evidence="7">
    <location>
        <begin position="104"/>
        <end position="124"/>
    </location>
</feature>
<gene>
    <name evidence="9" type="primary">ccoG</name>
    <name evidence="9" type="ORF">NLF92_04745</name>
</gene>
<dbReference type="PROSITE" id="PS51379">
    <property type="entry name" value="4FE4S_FER_2"/>
    <property type="match status" value="1"/>
</dbReference>
<name>A0AA41X439_9ALTE</name>
<keyword evidence="7" id="KW-1133">Transmembrane helix</keyword>
<dbReference type="EMBL" id="JANATA010000006">
    <property type="protein sequence ID" value="MCP3428249.1"/>
    <property type="molecule type" value="Genomic_DNA"/>
</dbReference>
<feature type="transmembrane region" description="Helical" evidence="7">
    <location>
        <begin position="354"/>
        <end position="373"/>
    </location>
</feature>
<evidence type="ECO:0000259" key="8">
    <source>
        <dbReference type="PROSITE" id="PS51379"/>
    </source>
</evidence>
<dbReference type="Pfam" id="PF13746">
    <property type="entry name" value="Fer4_18"/>
    <property type="match status" value="1"/>
</dbReference>
<dbReference type="InterPro" id="IPR017896">
    <property type="entry name" value="4Fe4S_Fe-S-bd"/>
</dbReference>
<dbReference type="InterPro" id="IPR009051">
    <property type="entry name" value="Helical_ferredxn"/>
</dbReference>
<keyword evidence="7" id="KW-0472">Membrane</keyword>
<dbReference type="Gene3D" id="1.10.1060.10">
    <property type="entry name" value="Alpha-helical ferredoxin"/>
    <property type="match status" value="1"/>
</dbReference>
<sequence length="487" mass="55391">MSEQIPIKILPSEAKKNRNKTQRVHIQPAEEHGADYHPDRSQIYVRAVKGSLETFRRFFGFFFLALFAAIPWIQYNGQQAILFDIPEQRFNLFAITLWPQDLTVLAYVFIVAAFALFFVTTFAGRVWCGFMCPQTTWVYMFIWCEQKIEGAANKRQKLDQRKMDFDKFWRKTAKHTAWLVISLLTGLTFVGYFTPIGQLYIDFFTFEVGFWAGFTVLFFTFCTYGNAGWMREIMCIHMCPYARFQSAMFDKDTFTVAYDAKRGEGRGPRSRKATQEQLKAKALGDCIDCNLCVQVCPTGIDIRNGLQYECINCGACVDACNGVMDKMGYAKGLISFTSEHELNGGTTKIIRPKLVGYAVVLLIMTGLLIADFMSRKPLEVDIIRDRNTLYRENNEGLIENVYTLKILNKSQTTQTYQITVKGLENPVFIGAQNVTVAGGEVYSLPISVAVDAYSLTEAITPMSFYVSTTQTDGTVVDLTQESKFIYR</sequence>
<dbReference type="GO" id="GO:0051539">
    <property type="term" value="F:4 iron, 4 sulfur cluster binding"/>
    <property type="evidence" value="ECO:0007669"/>
    <property type="project" value="UniProtKB-KW"/>
</dbReference>
<protein>
    <submittedName>
        <fullName evidence="9">Cytochrome c oxidase accessory protein CcoG</fullName>
    </submittedName>
</protein>
<reference evidence="9" key="1">
    <citation type="submission" date="2022-07" db="EMBL/GenBank/DDBJ databases">
        <title>Characterization of the Novel Bacterium Alteromonas immobilis LMIT006 and Alteromonas gregis LMIT007.</title>
        <authorList>
            <person name="Lin X."/>
        </authorList>
    </citation>
    <scope>NUCLEOTIDE SEQUENCE</scope>
    <source>
        <strain evidence="9">LMIT007</strain>
    </source>
</reference>
<accession>A0AA41X439</accession>
<dbReference type="GO" id="GO:0046872">
    <property type="term" value="F:metal ion binding"/>
    <property type="evidence" value="ECO:0007669"/>
    <property type="project" value="UniProtKB-KW"/>
</dbReference>
<evidence type="ECO:0000256" key="2">
    <source>
        <dbReference type="ARBA" id="ARBA00022485"/>
    </source>
</evidence>
<dbReference type="NCBIfam" id="TIGR02745">
    <property type="entry name" value="ccoG_rdxA_fixG"/>
    <property type="match status" value="1"/>
</dbReference>
<feature type="transmembrane region" description="Helical" evidence="7">
    <location>
        <begin position="208"/>
        <end position="227"/>
    </location>
</feature>
<evidence type="ECO:0000256" key="4">
    <source>
        <dbReference type="ARBA" id="ARBA00022982"/>
    </source>
</evidence>
<feature type="transmembrane region" description="Helical" evidence="7">
    <location>
        <begin position="58"/>
        <end position="75"/>
    </location>
</feature>
<dbReference type="Pfam" id="PF12801">
    <property type="entry name" value="Fer4_5"/>
    <property type="match status" value="1"/>
</dbReference>
<dbReference type="RefSeq" id="WP_254099411.1">
    <property type="nucleotide sequence ID" value="NZ_JANATA010000006.1"/>
</dbReference>
<dbReference type="PROSITE" id="PS00198">
    <property type="entry name" value="4FE4S_FER_1"/>
    <property type="match status" value="1"/>
</dbReference>
<keyword evidence="4" id="KW-0249">Electron transport</keyword>
<keyword evidence="10" id="KW-1185">Reference proteome</keyword>
<dbReference type="Gene3D" id="2.60.40.10">
    <property type="entry name" value="Immunoglobulins"/>
    <property type="match status" value="1"/>
</dbReference>
<evidence type="ECO:0000256" key="7">
    <source>
        <dbReference type="SAM" id="Phobius"/>
    </source>
</evidence>
<dbReference type="InterPro" id="IPR051684">
    <property type="entry name" value="Electron_Trans/Redox"/>
</dbReference>
<dbReference type="PANTHER" id="PTHR30176">
    <property type="entry name" value="FERREDOXIN-TYPE PROTEIN NAPH"/>
    <property type="match status" value="1"/>
</dbReference>
<dbReference type="InterPro" id="IPR014116">
    <property type="entry name" value="Cyt_c_oxidase_cbb3_FixG"/>
</dbReference>